<dbReference type="PANTHER" id="PTHR42803:SF1">
    <property type="entry name" value="BROAD-SPECIFICITY LINEAR ACYL-COA DEHYDROGENASE FADE5"/>
    <property type="match status" value="1"/>
</dbReference>
<dbReference type="PANTHER" id="PTHR42803">
    <property type="entry name" value="ACYL-COA DEHYDROGENASE"/>
    <property type="match status" value="1"/>
</dbReference>
<dbReference type="OrthoDB" id="9807883at2"/>
<dbReference type="InterPro" id="IPR009075">
    <property type="entry name" value="AcylCo_DH/oxidase_C"/>
</dbReference>
<dbReference type="InterPro" id="IPR052166">
    <property type="entry name" value="Diverse_Acyl-CoA_DH"/>
</dbReference>
<comment type="similarity">
    <text evidence="2 6">Belongs to the acyl-CoA dehydrogenase family.</text>
</comment>
<evidence type="ECO:0000313" key="11">
    <source>
        <dbReference type="EMBL" id="TIX50103.1"/>
    </source>
</evidence>
<dbReference type="EMBL" id="SSHH01000002">
    <property type="protein sequence ID" value="TIX50103.1"/>
    <property type="molecule type" value="Genomic_DNA"/>
</dbReference>
<dbReference type="SUPFAM" id="SSF47203">
    <property type="entry name" value="Acyl-CoA dehydrogenase C-terminal domain-like"/>
    <property type="match status" value="1"/>
</dbReference>
<dbReference type="InterPro" id="IPR036250">
    <property type="entry name" value="AcylCo_DH-like_C"/>
</dbReference>
<comment type="caution">
    <text evidence="11">The sequence shown here is derived from an EMBL/GenBank/DDBJ whole genome shotgun (WGS) entry which is preliminary data.</text>
</comment>
<feature type="domain" description="Acetyl-CoA dehydrogenase-like C-terminal" evidence="10">
    <location>
        <begin position="463"/>
        <end position="587"/>
    </location>
</feature>
<dbReference type="InterPro" id="IPR013786">
    <property type="entry name" value="AcylCoA_DH/ox_N"/>
</dbReference>
<keyword evidence="4 6" id="KW-0274">FAD</keyword>
<keyword evidence="5 6" id="KW-0560">Oxidoreductase</keyword>
<gene>
    <name evidence="11" type="ORF">E5222_07335</name>
</gene>
<evidence type="ECO:0000259" key="8">
    <source>
        <dbReference type="Pfam" id="PF02770"/>
    </source>
</evidence>
<evidence type="ECO:0000256" key="3">
    <source>
        <dbReference type="ARBA" id="ARBA00022630"/>
    </source>
</evidence>
<dbReference type="Gene3D" id="2.40.110.10">
    <property type="entry name" value="Butyryl-CoA Dehydrogenase, subunit A, domain 2"/>
    <property type="match status" value="1"/>
</dbReference>
<dbReference type="InterPro" id="IPR009100">
    <property type="entry name" value="AcylCoA_DH/oxidase_NM_dom_sf"/>
</dbReference>
<comment type="cofactor">
    <cofactor evidence="1 6">
        <name>FAD</name>
        <dbReference type="ChEBI" id="CHEBI:57692"/>
    </cofactor>
</comment>
<evidence type="ECO:0000256" key="5">
    <source>
        <dbReference type="ARBA" id="ARBA00023002"/>
    </source>
</evidence>
<accession>A0A4V4U921</accession>
<evidence type="ECO:0000313" key="12">
    <source>
        <dbReference type="Proteomes" id="UP000309389"/>
    </source>
</evidence>
<dbReference type="GO" id="GO:0050660">
    <property type="term" value="F:flavin adenine dinucleotide binding"/>
    <property type="evidence" value="ECO:0007669"/>
    <property type="project" value="InterPro"/>
</dbReference>
<dbReference type="SUPFAM" id="SSF56645">
    <property type="entry name" value="Acyl-CoA dehydrogenase NM domain-like"/>
    <property type="match status" value="1"/>
</dbReference>
<dbReference type="Pfam" id="PF02771">
    <property type="entry name" value="Acyl-CoA_dh_N"/>
    <property type="match status" value="1"/>
</dbReference>
<dbReference type="GO" id="GO:0016627">
    <property type="term" value="F:oxidoreductase activity, acting on the CH-CH group of donors"/>
    <property type="evidence" value="ECO:0007669"/>
    <property type="project" value="InterPro"/>
</dbReference>
<dbReference type="InterPro" id="IPR037069">
    <property type="entry name" value="AcylCoA_DH/ox_N_sf"/>
</dbReference>
<name>A0A4V4U921_9SPHN</name>
<evidence type="ECO:0000256" key="4">
    <source>
        <dbReference type="ARBA" id="ARBA00022827"/>
    </source>
</evidence>
<feature type="domain" description="Acyl-CoA dehydrogenase/oxidase N-terminal" evidence="9">
    <location>
        <begin position="41"/>
        <end position="158"/>
    </location>
</feature>
<evidence type="ECO:0000259" key="7">
    <source>
        <dbReference type="Pfam" id="PF00441"/>
    </source>
</evidence>
<dbReference type="InterPro" id="IPR006091">
    <property type="entry name" value="Acyl-CoA_Oxase/DH_mid-dom"/>
</dbReference>
<dbReference type="Gene3D" id="1.20.140.10">
    <property type="entry name" value="Butyryl-CoA Dehydrogenase, subunit A, domain 3"/>
    <property type="match status" value="1"/>
</dbReference>
<feature type="domain" description="Acyl-CoA dehydrogenase/oxidase C-terminal" evidence="7">
    <location>
        <begin position="279"/>
        <end position="448"/>
    </location>
</feature>
<organism evidence="11 12">
    <name type="scientific">Alteraurantiacibacter aquimixticola</name>
    <dbReference type="NCBI Taxonomy" id="2489173"/>
    <lineage>
        <taxon>Bacteria</taxon>
        <taxon>Pseudomonadati</taxon>
        <taxon>Pseudomonadota</taxon>
        <taxon>Alphaproteobacteria</taxon>
        <taxon>Sphingomonadales</taxon>
        <taxon>Erythrobacteraceae</taxon>
        <taxon>Alteraurantiacibacter</taxon>
    </lineage>
</organism>
<keyword evidence="12" id="KW-1185">Reference proteome</keyword>
<evidence type="ECO:0000259" key="9">
    <source>
        <dbReference type="Pfam" id="PF02771"/>
    </source>
</evidence>
<dbReference type="AlphaFoldDB" id="A0A4V4U921"/>
<evidence type="ECO:0000256" key="6">
    <source>
        <dbReference type="RuleBase" id="RU362125"/>
    </source>
</evidence>
<feature type="domain" description="Acyl-CoA oxidase/dehydrogenase middle" evidence="8">
    <location>
        <begin position="163"/>
        <end position="268"/>
    </location>
</feature>
<protein>
    <submittedName>
        <fullName evidence="11">Acyl-CoA dehydrogenase</fullName>
    </submittedName>
</protein>
<evidence type="ECO:0000259" key="10">
    <source>
        <dbReference type="Pfam" id="PF12806"/>
    </source>
</evidence>
<dbReference type="InterPro" id="IPR025878">
    <property type="entry name" value="Acyl-CoA_dh-like_C_dom"/>
</dbReference>
<reference evidence="11 12" key="1">
    <citation type="submission" date="2019-04" db="EMBL/GenBank/DDBJ databases">
        <title>Altererythrobacter aquimixticola sp. nov., isolated from sediment of junction between the ocean and a freshwater spring.</title>
        <authorList>
            <person name="Yoon J.-H."/>
        </authorList>
    </citation>
    <scope>NUCLEOTIDE SEQUENCE [LARGE SCALE GENOMIC DNA]</scope>
    <source>
        <strain evidence="11 12">SSKS-13</strain>
    </source>
</reference>
<sequence>MTDYSPPARDVTFILKDLLRLDERSDPANYDMVDEDLIETIAHEAGRFCTRVVAPLNRVSDQQGCTRHDDGSVTTPDGFREAYQAWCEAGWGTLAQPEEFGGQGMPHALFTVIEEYLNSSCAGFMMYPGIMSGAVATVMSSATEELKQQYLPKMVAGEWLATMALTEGHAGTDLGLMKTAAVKQKDGSYAISGEKIFISGGDHDLTDNIVHLVLARVPDAPVGSRGISLFLVPKILPDSGEKNGVSVGSIEHKMGLHGSATCVLNFDEAKGWLLGEENAGLGAMFIMMNAARLAVGVQGLAHAEHSYQKAAAYASDRKQGRGMGARPDPSQAADPLLVHPDVRRMLMDARAFIEGFRALVMWTAVQIDVSHGSEDAETRKRADALVSFLTPVIKAFGSDRGFETAVNMQQVFGGHGYVTEWGMEQIVRDARIAMIYEGANGVQALDLAGRKTAKDGGAVAQAFFQMIAGECEAADGSLAFIADPLGKAIHHGEAAAKAIVEQAASDPNDMAGGAYAFMQLVGTLAVGWMWLRLSKVAKEKRDAGEGDAAFLEAKLATARFYAEQQLPLCTALRHRVKAGAGAMMALDTEQLLAR</sequence>
<dbReference type="Pfam" id="PF12806">
    <property type="entry name" value="Acyl-CoA_dh_C"/>
    <property type="match status" value="1"/>
</dbReference>
<evidence type="ECO:0000256" key="1">
    <source>
        <dbReference type="ARBA" id="ARBA00001974"/>
    </source>
</evidence>
<dbReference type="RefSeq" id="WP_136693122.1">
    <property type="nucleotide sequence ID" value="NZ_SSHH01000002.1"/>
</dbReference>
<dbReference type="Gene3D" id="1.10.540.10">
    <property type="entry name" value="Acyl-CoA dehydrogenase/oxidase, N-terminal domain"/>
    <property type="match status" value="1"/>
</dbReference>
<dbReference type="Proteomes" id="UP000309389">
    <property type="component" value="Unassembled WGS sequence"/>
</dbReference>
<evidence type="ECO:0000256" key="2">
    <source>
        <dbReference type="ARBA" id="ARBA00009347"/>
    </source>
</evidence>
<dbReference type="InterPro" id="IPR046373">
    <property type="entry name" value="Acyl-CoA_Oxase/DH_mid-dom_sf"/>
</dbReference>
<dbReference type="Pfam" id="PF02770">
    <property type="entry name" value="Acyl-CoA_dh_M"/>
    <property type="match status" value="1"/>
</dbReference>
<keyword evidence="3 6" id="KW-0285">Flavoprotein</keyword>
<dbReference type="Pfam" id="PF00441">
    <property type="entry name" value="Acyl-CoA_dh_1"/>
    <property type="match status" value="1"/>
</dbReference>
<proteinExistence type="inferred from homology"/>